<reference evidence="3" key="1">
    <citation type="journal article" date="2019" name="Int. J. Syst. Evol. Microbiol.">
        <title>The Global Catalogue of Microorganisms (GCM) 10K type strain sequencing project: providing services to taxonomists for standard genome sequencing and annotation.</title>
        <authorList>
            <consortium name="The Broad Institute Genomics Platform"/>
            <consortium name="The Broad Institute Genome Sequencing Center for Infectious Disease"/>
            <person name="Wu L."/>
            <person name="Ma J."/>
        </authorList>
    </citation>
    <scope>NUCLEOTIDE SEQUENCE [LARGE SCALE GENOMIC DNA]</scope>
    <source>
        <strain evidence="3">JCM 31405</strain>
    </source>
</reference>
<protein>
    <recommendedName>
        <fullName evidence="1">Transposase IS4-like domain-containing protein</fullName>
    </recommendedName>
</protein>
<dbReference type="Pfam" id="PF01609">
    <property type="entry name" value="DDE_Tnp_1"/>
    <property type="match status" value="1"/>
</dbReference>
<accession>A0ABQ2S1J7</accession>
<feature type="domain" description="Transposase IS4-like" evidence="1">
    <location>
        <begin position="22"/>
        <end position="91"/>
    </location>
</feature>
<keyword evidence="3" id="KW-1185">Reference proteome</keyword>
<dbReference type="EMBL" id="BMQN01000001">
    <property type="protein sequence ID" value="GGR87372.1"/>
    <property type="molecule type" value="Genomic_DNA"/>
</dbReference>
<dbReference type="InterPro" id="IPR012337">
    <property type="entry name" value="RNaseH-like_sf"/>
</dbReference>
<comment type="caution">
    <text evidence="2">The sequence shown here is derived from an EMBL/GenBank/DDBJ whole genome shotgun (WGS) entry which is preliminary data.</text>
</comment>
<sequence length="155" mass="17562">MVDELRVDAWFGDLKVGEVRCMAEKAYVYGEVMQVVATDFSVWDTCVLYRARWSVECTFASLKVRGFDLERTGITRPDRLERLFGLVVLAWISCLRVGVWLQAQVPVKVKAHGRPAMSLVRYGAERLCHALRWNLPELPALIRLLSTPFHAPGAA</sequence>
<evidence type="ECO:0000259" key="1">
    <source>
        <dbReference type="Pfam" id="PF01609"/>
    </source>
</evidence>
<gene>
    <name evidence="2" type="ORF">GCM10008960_13240</name>
</gene>
<organism evidence="2 3">
    <name type="scientific">Deinococcus sedimenti</name>
    <dbReference type="NCBI Taxonomy" id="1867090"/>
    <lineage>
        <taxon>Bacteria</taxon>
        <taxon>Thermotogati</taxon>
        <taxon>Deinococcota</taxon>
        <taxon>Deinococci</taxon>
        <taxon>Deinococcales</taxon>
        <taxon>Deinococcaceae</taxon>
        <taxon>Deinococcus</taxon>
    </lineage>
</organism>
<proteinExistence type="predicted"/>
<evidence type="ECO:0000313" key="3">
    <source>
        <dbReference type="Proteomes" id="UP000644548"/>
    </source>
</evidence>
<dbReference type="InterPro" id="IPR002559">
    <property type="entry name" value="Transposase_11"/>
</dbReference>
<evidence type="ECO:0000313" key="2">
    <source>
        <dbReference type="EMBL" id="GGR87372.1"/>
    </source>
</evidence>
<name>A0ABQ2S1J7_9DEIO</name>
<dbReference type="Proteomes" id="UP000644548">
    <property type="component" value="Unassembled WGS sequence"/>
</dbReference>
<dbReference type="SUPFAM" id="SSF53098">
    <property type="entry name" value="Ribonuclease H-like"/>
    <property type="match status" value="1"/>
</dbReference>